<protein>
    <recommendedName>
        <fullName evidence="4">DUF5709 domain-containing protein</fullName>
    </recommendedName>
</protein>
<feature type="region of interest" description="Disordered" evidence="1">
    <location>
        <begin position="1"/>
        <end position="80"/>
    </location>
</feature>
<dbReference type="Proteomes" id="UP000503540">
    <property type="component" value="Chromosome"/>
</dbReference>
<reference evidence="2 3" key="1">
    <citation type="journal article" date="2019" name="ACS Chem. Biol.">
        <title>Identification and Mobilization of a Cryptic Antibiotic Biosynthesis Gene Locus from a Human-Pathogenic Nocardia Isolate.</title>
        <authorList>
            <person name="Herisse M."/>
            <person name="Ishida K."/>
            <person name="Porter J.L."/>
            <person name="Howden B."/>
            <person name="Hertweck C."/>
            <person name="Stinear T.P."/>
            <person name="Pidot S.J."/>
        </authorList>
    </citation>
    <scope>NUCLEOTIDE SEQUENCE [LARGE SCALE GENOMIC DNA]</scope>
    <source>
        <strain evidence="2 3">AUSMDU00012717</strain>
    </source>
</reference>
<evidence type="ECO:0000256" key="1">
    <source>
        <dbReference type="SAM" id="MobiDB-lite"/>
    </source>
</evidence>
<dbReference type="KEGG" id="nah:F5544_32820"/>
<sequence length="80" mass="8749">MTARGEQPDQELWSDETISATEQLDEDELGVDPLEEGMDPPDEWSGADRYAVPPADLRAGPSLGDRLAEEEPDIEPGQPD</sequence>
<feature type="compositionally biased region" description="Acidic residues" evidence="1">
    <location>
        <begin position="23"/>
        <end position="42"/>
    </location>
</feature>
<proteinExistence type="predicted"/>
<organism evidence="2 3">
    <name type="scientific">Nocardia arthritidis</name>
    <dbReference type="NCBI Taxonomy" id="228602"/>
    <lineage>
        <taxon>Bacteria</taxon>
        <taxon>Bacillati</taxon>
        <taxon>Actinomycetota</taxon>
        <taxon>Actinomycetes</taxon>
        <taxon>Mycobacteriales</taxon>
        <taxon>Nocardiaceae</taxon>
        <taxon>Nocardia</taxon>
    </lineage>
</organism>
<dbReference type="RefSeq" id="WP_167476817.1">
    <property type="nucleotide sequence ID" value="NZ_CP046172.1"/>
</dbReference>
<evidence type="ECO:0000313" key="2">
    <source>
        <dbReference type="EMBL" id="QIS14401.1"/>
    </source>
</evidence>
<evidence type="ECO:0000313" key="3">
    <source>
        <dbReference type="Proteomes" id="UP000503540"/>
    </source>
</evidence>
<gene>
    <name evidence="2" type="ORF">F5544_32820</name>
</gene>
<accession>A0A6G9YMI8</accession>
<keyword evidence="3" id="KW-1185">Reference proteome</keyword>
<dbReference type="EMBL" id="CP046172">
    <property type="protein sequence ID" value="QIS14401.1"/>
    <property type="molecule type" value="Genomic_DNA"/>
</dbReference>
<evidence type="ECO:0008006" key="4">
    <source>
        <dbReference type="Google" id="ProtNLM"/>
    </source>
</evidence>
<dbReference type="AlphaFoldDB" id="A0A6G9YMI8"/>
<name>A0A6G9YMI8_9NOCA</name>